<evidence type="ECO:0000313" key="2">
    <source>
        <dbReference type="EMBL" id="MFF5290102.1"/>
    </source>
</evidence>
<dbReference type="Proteomes" id="UP001602245">
    <property type="component" value="Unassembled WGS sequence"/>
</dbReference>
<dbReference type="EMBL" id="JBIAZU010000002">
    <property type="protein sequence ID" value="MFF5290102.1"/>
    <property type="molecule type" value="Genomic_DNA"/>
</dbReference>
<feature type="transmembrane region" description="Helical" evidence="1">
    <location>
        <begin position="65"/>
        <end position="86"/>
    </location>
</feature>
<feature type="transmembrane region" description="Helical" evidence="1">
    <location>
        <begin position="136"/>
        <end position="155"/>
    </location>
</feature>
<reference evidence="2 3" key="1">
    <citation type="submission" date="2024-10" db="EMBL/GenBank/DDBJ databases">
        <title>The Natural Products Discovery Center: Release of the First 8490 Sequenced Strains for Exploring Actinobacteria Biosynthetic Diversity.</title>
        <authorList>
            <person name="Kalkreuter E."/>
            <person name="Kautsar S.A."/>
            <person name="Yang D."/>
            <person name="Bader C.D."/>
            <person name="Teijaro C.N."/>
            <person name="Fluegel L."/>
            <person name="Davis C.M."/>
            <person name="Simpson J.R."/>
            <person name="Lauterbach L."/>
            <person name="Steele A.D."/>
            <person name="Gui C."/>
            <person name="Meng S."/>
            <person name="Li G."/>
            <person name="Viehrig K."/>
            <person name="Ye F."/>
            <person name="Su P."/>
            <person name="Kiefer A.F."/>
            <person name="Nichols A."/>
            <person name="Cepeda A.J."/>
            <person name="Yan W."/>
            <person name="Fan B."/>
            <person name="Jiang Y."/>
            <person name="Adhikari A."/>
            <person name="Zheng C.-J."/>
            <person name="Schuster L."/>
            <person name="Cowan T.M."/>
            <person name="Smanski M.J."/>
            <person name="Chevrette M.G."/>
            <person name="De Carvalho L.P.S."/>
            <person name="Shen B."/>
        </authorList>
    </citation>
    <scope>NUCLEOTIDE SEQUENCE [LARGE SCALE GENOMIC DNA]</scope>
    <source>
        <strain evidence="2 3">NPDC000087</strain>
    </source>
</reference>
<keyword evidence="1" id="KW-0472">Membrane</keyword>
<proteinExistence type="predicted"/>
<gene>
    <name evidence="2" type="ORF">ACFY35_11710</name>
</gene>
<feature type="transmembrane region" description="Helical" evidence="1">
    <location>
        <begin position="25"/>
        <end position="44"/>
    </location>
</feature>
<keyword evidence="1" id="KW-0812">Transmembrane</keyword>
<keyword evidence="1" id="KW-1133">Transmembrane helix</keyword>
<comment type="caution">
    <text evidence="2">The sequence shown here is derived from an EMBL/GenBank/DDBJ whole genome shotgun (WGS) entry which is preliminary data.</text>
</comment>
<keyword evidence="3" id="KW-1185">Reference proteome</keyword>
<evidence type="ECO:0008006" key="4">
    <source>
        <dbReference type="Google" id="ProtNLM"/>
    </source>
</evidence>
<dbReference type="RefSeq" id="WP_020510721.1">
    <property type="nucleotide sequence ID" value="NZ_JBIAZU010000002.1"/>
</dbReference>
<sequence length="202" mass="21528">MAAVTAIVLVPLTYLALVVAGVESGAATLWAPGFAAVLLAVALARDARTPATPADVNRRPLLWRGAVMVVLVLLFESIAAGVIGVYAPVAATDGPHSHPVQLHDALITMLGLPIVMFLIFRLGVWSSRWLAGPHPLVWLAAIALSSRAIRVLLSWPAATYAEPRNLVIYGLGYTLVRNAILAVLIFCLLALGNRHGHRRTAR</sequence>
<feature type="transmembrane region" description="Helical" evidence="1">
    <location>
        <begin position="167"/>
        <end position="192"/>
    </location>
</feature>
<organism evidence="2 3">
    <name type="scientific">Paractinoplanes globisporus</name>
    <dbReference type="NCBI Taxonomy" id="113565"/>
    <lineage>
        <taxon>Bacteria</taxon>
        <taxon>Bacillati</taxon>
        <taxon>Actinomycetota</taxon>
        <taxon>Actinomycetes</taxon>
        <taxon>Micromonosporales</taxon>
        <taxon>Micromonosporaceae</taxon>
        <taxon>Paractinoplanes</taxon>
    </lineage>
</organism>
<evidence type="ECO:0000256" key="1">
    <source>
        <dbReference type="SAM" id="Phobius"/>
    </source>
</evidence>
<feature type="transmembrane region" description="Helical" evidence="1">
    <location>
        <begin position="106"/>
        <end position="124"/>
    </location>
</feature>
<evidence type="ECO:0000313" key="3">
    <source>
        <dbReference type="Proteomes" id="UP001602245"/>
    </source>
</evidence>
<name>A0ABW6WDN3_9ACTN</name>
<accession>A0ABW6WDN3</accession>
<protein>
    <recommendedName>
        <fullName evidence="4">Integral membrane protein</fullName>
    </recommendedName>
</protein>